<dbReference type="EC" id="3.2.1.51" evidence="2"/>
<evidence type="ECO:0000256" key="5">
    <source>
        <dbReference type="ARBA" id="ARBA00023295"/>
    </source>
</evidence>
<keyword evidence="9" id="KW-1185">Reference proteome</keyword>
<dbReference type="Gene3D" id="3.20.20.80">
    <property type="entry name" value="Glycosidases"/>
    <property type="match status" value="1"/>
</dbReference>
<dbReference type="Pfam" id="PF00754">
    <property type="entry name" value="F5_F8_type_C"/>
    <property type="match status" value="1"/>
</dbReference>
<evidence type="ECO:0000256" key="3">
    <source>
        <dbReference type="ARBA" id="ARBA00022729"/>
    </source>
</evidence>
<dbReference type="PANTHER" id="PTHR10030">
    <property type="entry name" value="ALPHA-L-FUCOSIDASE"/>
    <property type="match status" value="1"/>
</dbReference>
<dbReference type="Gene3D" id="2.60.120.260">
    <property type="entry name" value="Galactose-binding domain-like"/>
    <property type="match status" value="1"/>
</dbReference>
<reference evidence="9" key="1">
    <citation type="journal article" date="2019" name="Int. J. Syst. Evol. Microbiol.">
        <title>The Global Catalogue of Microorganisms (GCM) 10K type strain sequencing project: providing services to taxonomists for standard genome sequencing and annotation.</title>
        <authorList>
            <consortium name="The Broad Institute Genomics Platform"/>
            <consortium name="The Broad Institute Genome Sequencing Center for Infectious Disease"/>
            <person name="Wu L."/>
            <person name="Ma J."/>
        </authorList>
    </citation>
    <scope>NUCLEOTIDE SEQUENCE [LARGE SCALE GENOMIC DNA]</scope>
    <source>
        <strain evidence="9">CGMCC 1.19032</strain>
    </source>
</reference>
<dbReference type="RefSeq" id="WP_204652786.1">
    <property type="nucleotide sequence ID" value="NZ_JAFBFD010000002.1"/>
</dbReference>
<dbReference type="InterPro" id="IPR000933">
    <property type="entry name" value="Glyco_hydro_29"/>
</dbReference>
<accession>A0ABV9MWM1</accession>
<evidence type="ECO:0000259" key="7">
    <source>
        <dbReference type="Pfam" id="PF01120"/>
    </source>
</evidence>
<dbReference type="EMBL" id="JBHSGS010000049">
    <property type="protein sequence ID" value="MFC4719935.1"/>
    <property type="molecule type" value="Genomic_DNA"/>
</dbReference>
<comment type="caution">
    <text evidence="8">The sequence shown here is derived from an EMBL/GenBank/DDBJ whole genome shotgun (WGS) entry which is preliminary data.</text>
</comment>
<dbReference type="InterPro" id="IPR000421">
    <property type="entry name" value="FA58C"/>
</dbReference>
<evidence type="ECO:0000256" key="2">
    <source>
        <dbReference type="ARBA" id="ARBA00012662"/>
    </source>
</evidence>
<evidence type="ECO:0000256" key="1">
    <source>
        <dbReference type="ARBA" id="ARBA00007951"/>
    </source>
</evidence>
<organism evidence="8 9">
    <name type="scientific">Enterococcus lemanii</name>
    <dbReference type="NCBI Taxonomy" id="1159752"/>
    <lineage>
        <taxon>Bacteria</taxon>
        <taxon>Bacillati</taxon>
        <taxon>Bacillota</taxon>
        <taxon>Bacilli</taxon>
        <taxon>Lactobacillales</taxon>
        <taxon>Enterococcaceae</taxon>
        <taxon>Enterococcus</taxon>
    </lineage>
</organism>
<dbReference type="Proteomes" id="UP001595969">
    <property type="component" value="Unassembled WGS sequence"/>
</dbReference>
<dbReference type="InterPro" id="IPR008979">
    <property type="entry name" value="Galactose-bd-like_sf"/>
</dbReference>
<keyword evidence="3" id="KW-0732">Signal</keyword>
<keyword evidence="4" id="KW-0378">Hydrolase</keyword>
<feature type="domain" description="F5/8 type C" evidence="6">
    <location>
        <begin position="369"/>
        <end position="455"/>
    </location>
</feature>
<evidence type="ECO:0000256" key="4">
    <source>
        <dbReference type="ARBA" id="ARBA00022801"/>
    </source>
</evidence>
<dbReference type="PANTHER" id="PTHR10030:SF37">
    <property type="entry name" value="ALPHA-L-FUCOSIDASE-RELATED"/>
    <property type="match status" value="1"/>
</dbReference>
<dbReference type="InterPro" id="IPR017853">
    <property type="entry name" value="GH"/>
</dbReference>
<feature type="domain" description="Glycoside hydrolase family 29 N-terminal" evidence="7">
    <location>
        <begin position="44"/>
        <end position="337"/>
    </location>
</feature>
<keyword evidence="5" id="KW-0326">Glycosidase</keyword>
<dbReference type="SUPFAM" id="SSF51445">
    <property type="entry name" value="(Trans)glycosidases"/>
    <property type="match status" value="1"/>
</dbReference>
<dbReference type="SMART" id="SM00812">
    <property type="entry name" value="Alpha_L_fucos"/>
    <property type="match status" value="1"/>
</dbReference>
<evidence type="ECO:0000259" key="6">
    <source>
        <dbReference type="Pfam" id="PF00754"/>
    </source>
</evidence>
<name>A0ABV9MWM1_9ENTE</name>
<dbReference type="InterPro" id="IPR057739">
    <property type="entry name" value="Glyco_hydro_29_N"/>
</dbReference>
<proteinExistence type="inferred from homology"/>
<comment type="similarity">
    <text evidence="1">Belongs to the glycosyl hydrolase 29 family.</text>
</comment>
<evidence type="ECO:0000313" key="8">
    <source>
        <dbReference type="EMBL" id="MFC4719935.1"/>
    </source>
</evidence>
<dbReference type="Pfam" id="PF01120">
    <property type="entry name" value="Alpha_L_fucos"/>
    <property type="match status" value="1"/>
</dbReference>
<dbReference type="SUPFAM" id="SSF49785">
    <property type="entry name" value="Galactose-binding domain-like"/>
    <property type="match status" value="1"/>
</dbReference>
<protein>
    <recommendedName>
        <fullName evidence="2">alpha-L-fucosidase</fullName>
        <ecNumber evidence="2">3.2.1.51</ecNumber>
    </recommendedName>
</protein>
<evidence type="ECO:0000313" key="9">
    <source>
        <dbReference type="Proteomes" id="UP001595969"/>
    </source>
</evidence>
<gene>
    <name evidence="8" type="ORF">ACFO5I_09375</name>
</gene>
<sequence>MKLNQLTAVTPSERQIAWQQTEFYGFIHFGINTMTDREWGLGNEAASLFNPQKLDADLWVRQLKASQMQGVILTCKHHDGFCLWPTQTTAYSIASSPWKNGEGDLVKEVSLACQKHGLKFGVYLSPWDRHEACYGSGKAYDDFYIAQLTELLSHYGEIFSVWLDGANGEGPNGKKQTYDWERYYETIRRLQPNAAISVCGPDVRWCGNEAGQTRDKEWSVVPIEVQDLEKIAEHSQQIDDGKFSRKVTSGDEDLGSREVLENYEGTLVWYPAEVNTSIRPGWFYHEAEDEQVRSVEELYQIYLNSVGGNATFLLNIPPNPQGEIHENDVQVLEMLGEKIRQLQEQTIIQQGTLSYSSCLKEVRLTELIQGEGNVWQSAITDQKPYLQIEWEKEQTLQRIQLQEDITQSQRIEAFSVYYYHNHQWKKWGEGGLVGYKKILELPTVQTKGIKIVFQTYREFPTIKKLNLN</sequence>